<evidence type="ECO:0000313" key="2">
    <source>
        <dbReference type="EMBL" id="SHL31808.1"/>
    </source>
</evidence>
<evidence type="ECO:0000313" key="3">
    <source>
        <dbReference type="Proteomes" id="UP000186002"/>
    </source>
</evidence>
<name>A0A1M6ZMP5_9HYPH</name>
<dbReference type="EMBL" id="FRBW01000001">
    <property type="protein sequence ID" value="SHL31808.1"/>
    <property type="molecule type" value="Genomic_DNA"/>
</dbReference>
<dbReference type="AlphaFoldDB" id="A0A1M6ZMP5"/>
<gene>
    <name evidence="2" type="ORF">SAMN05444272_0290</name>
</gene>
<protein>
    <recommendedName>
        <fullName evidence="1">YjiS-like domain-containing protein</fullName>
    </recommendedName>
</protein>
<organism evidence="2 3">
    <name type="scientific">Roseibium suaedae</name>
    <dbReference type="NCBI Taxonomy" id="735517"/>
    <lineage>
        <taxon>Bacteria</taxon>
        <taxon>Pseudomonadati</taxon>
        <taxon>Pseudomonadota</taxon>
        <taxon>Alphaproteobacteria</taxon>
        <taxon>Hyphomicrobiales</taxon>
        <taxon>Stappiaceae</taxon>
        <taxon>Roseibium</taxon>
    </lineage>
</organism>
<dbReference type="RefSeq" id="WP_073007860.1">
    <property type="nucleotide sequence ID" value="NZ_FRBW01000001.1"/>
</dbReference>
<sequence>MTLIHERSTNTINGFSRLTFQAAGWVFRSVSLYLRRRATMRSLGRLGDRDLQDIGVRRTSVGYELIDGGRRNPRRQ</sequence>
<keyword evidence="3" id="KW-1185">Reference proteome</keyword>
<accession>A0A1M6ZMP5</accession>
<dbReference type="OrthoDB" id="7679161at2"/>
<dbReference type="Pfam" id="PF06568">
    <property type="entry name" value="YjiS-like"/>
    <property type="match status" value="1"/>
</dbReference>
<dbReference type="Proteomes" id="UP000186002">
    <property type="component" value="Unassembled WGS sequence"/>
</dbReference>
<proteinExistence type="predicted"/>
<feature type="domain" description="YjiS-like" evidence="1">
    <location>
        <begin position="27"/>
        <end position="58"/>
    </location>
</feature>
<dbReference type="InterPro" id="IPR009506">
    <property type="entry name" value="YjiS-like"/>
</dbReference>
<evidence type="ECO:0000259" key="1">
    <source>
        <dbReference type="Pfam" id="PF06568"/>
    </source>
</evidence>
<reference evidence="2 3" key="1">
    <citation type="submission" date="2016-11" db="EMBL/GenBank/DDBJ databases">
        <authorList>
            <person name="Jaros S."/>
            <person name="Januszkiewicz K."/>
            <person name="Wedrychowicz H."/>
        </authorList>
    </citation>
    <scope>NUCLEOTIDE SEQUENCE [LARGE SCALE GENOMIC DNA]</scope>
    <source>
        <strain evidence="2 3">DSM 22153</strain>
    </source>
</reference>